<evidence type="ECO:0000313" key="2">
    <source>
        <dbReference type="Proteomes" id="UP001159427"/>
    </source>
</evidence>
<feature type="non-terminal residue" evidence="1">
    <location>
        <position position="1"/>
    </location>
</feature>
<accession>A0ABN8LYP6</accession>
<sequence length="232" mass="26384">ITELIACSKGTLILSGDETLRKAAVTSSVTEYYWKVRYSENDFWTDVIYCTSLSVCTMIKPVLSDGTKVGVSDNGTLITLEDRARGYASGHTQFLFRVDLKNDVRVHIFKVSFTAICIRKRVAEKANLTKVLFDRLPAWDKVEDMYFSDASGTNTFAYCNSKSCERLTESNNRNDPWTNRFHVTGGALEFLVQKEDDGREIIVKIHKRNTVHVERIWIFVDTSSGNNIDIMI</sequence>
<reference evidence="1 2" key="1">
    <citation type="submission" date="2022-05" db="EMBL/GenBank/DDBJ databases">
        <authorList>
            <consortium name="Genoscope - CEA"/>
            <person name="William W."/>
        </authorList>
    </citation>
    <scope>NUCLEOTIDE SEQUENCE [LARGE SCALE GENOMIC DNA]</scope>
</reference>
<name>A0ABN8LYP6_9CNID</name>
<organism evidence="1 2">
    <name type="scientific">Porites evermanni</name>
    <dbReference type="NCBI Taxonomy" id="104178"/>
    <lineage>
        <taxon>Eukaryota</taxon>
        <taxon>Metazoa</taxon>
        <taxon>Cnidaria</taxon>
        <taxon>Anthozoa</taxon>
        <taxon>Hexacorallia</taxon>
        <taxon>Scleractinia</taxon>
        <taxon>Fungiina</taxon>
        <taxon>Poritidae</taxon>
        <taxon>Porites</taxon>
    </lineage>
</organism>
<comment type="caution">
    <text evidence="1">The sequence shown here is derived from an EMBL/GenBank/DDBJ whole genome shotgun (WGS) entry which is preliminary data.</text>
</comment>
<dbReference type="Proteomes" id="UP001159427">
    <property type="component" value="Unassembled WGS sequence"/>
</dbReference>
<protein>
    <submittedName>
        <fullName evidence="1">Uncharacterized protein</fullName>
    </submittedName>
</protein>
<evidence type="ECO:0000313" key="1">
    <source>
        <dbReference type="EMBL" id="CAH3020752.1"/>
    </source>
</evidence>
<proteinExistence type="predicted"/>
<gene>
    <name evidence="1" type="ORF">PEVE_00008498</name>
</gene>
<keyword evidence="2" id="KW-1185">Reference proteome</keyword>
<dbReference type="EMBL" id="CALNXI010000158">
    <property type="protein sequence ID" value="CAH3020752.1"/>
    <property type="molecule type" value="Genomic_DNA"/>
</dbReference>